<dbReference type="PANTHER" id="PTHR24373">
    <property type="entry name" value="SLIT RELATED LEUCINE-RICH REPEAT NEURONAL PROTEIN"/>
    <property type="match status" value="1"/>
</dbReference>
<organism evidence="4 5">
    <name type="scientific">Cimex lectularius</name>
    <name type="common">Bed bug</name>
    <name type="synonym">Acanthia lectularia</name>
    <dbReference type="NCBI Taxonomy" id="79782"/>
    <lineage>
        <taxon>Eukaryota</taxon>
        <taxon>Metazoa</taxon>
        <taxon>Ecdysozoa</taxon>
        <taxon>Arthropoda</taxon>
        <taxon>Hexapoda</taxon>
        <taxon>Insecta</taxon>
        <taxon>Pterygota</taxon>
        <taxon>Neoptera</taxon>
        <taxon>Paraneoptera</taxon>
        <taxon>Hemiptera</taxon>
        <taxon>Heteroptera</taxon>
        <taxon>Panheteroptera</taxon>
        <taxon>Cimicomorpha</taxon>
        <taxon>Cimicidae</taxon>
        <taxon>Cimex</taxon>
    </lineage>
</organism>
<dbReference type="PRINTS" id="PR00019">
    <property type="entry name" value="LEURICHRPT"/>
</dbReference>
<dbReference type="Proteomes" id="UP000494040">
    <property type="component" value="Unassembled WGS sequence"/>
</dbReference>
<reference evidence="4" key="1">
    <citation type="submission" date="2022-01" db="UniProtKB">
        <authorList>
            <consortium name="EnsemblMetazoa"/>
        </authorList>
    </citation>
    <scope>IDENTIFICATION</scope>
</reference>
<dbReference type="SMART" id="SM00365">
    <property type="entry name" value="LRR_SD22"/>
    <property type="match status" value="8"/>
</dbReference>
<evidence type="ECO:0000256" key="2">
    <source>
        <dbReference type="ARBA" id="ARBA00022729"/>
    </source>
</evidence>
<name>A0A8I6SLG3_CIMLE</name>
<dbReference type="Pfam" id="PF13855">
    <property type="entry name" value="LRR_8"/>
    <property type="match status" value="9"/>
</dbReference>
<dbReference type="InterPro" id="IPR050328">
    <property type="entry name" value="Dev_Immune_Receptor"/>
</dbReference>
<evidence type="ECO:0008006" key="6">
    <source>
        <dbReference type="Google" id="ProtNLM"/>
    </source>
</evidence>
<dbReference type="KEGG" id="clec:106670600"/>
<sequence>MAAVVECVQYQWLHWLTAKEKAEFQGPRPKRTKAVDGGIGSKTELPGGLQKPSHLWNMKPVLQPITRLLSALESAVKVLRSLDLSFNRLEAVPFGAIAPLATLEWLNLYSNCITSVRGNWGGTTGTVTKMFLGENHLVTMKGLEKFKSLTWLNMDKNHMRAIEPGSFPPSLQTLSLSSNLFSIFPADYIVSSERIAWLYLRDNFINTLPLYNFKHRKKLEKLDVGENFLRELKGVFNGSLQVRDLLLDLNQLTSIWEGAFRGTGAGRINLSQNRLEALGDKVFLGVEDTLEYLDLGGNFFQVVPNALTTLNKLKYLYIPSNNISFIQNDTFQSFSSTLSALSLAGNKLEAVPSAALEDCKKLSHLNLGYNQIMEINEDDFYGLENLRTLLLMNNRIIELHAHTFRQMPNLRELSLSFNKISAVDPDAFIDMETTLESLEVSFGLYQEEFPEEVLKPLKSLIWLALDNNSLRSVTQSALYSFRNLQYLNLEGNRLSHIPIGIFHPSIHRDLRDIRLSFNHLISVDPHMFSGLPEVQSIVLSGNQINTIKTNAFRSLPSKLSVILSDNKISTISPRAFNDIATLVRLDLQSNELQDFSLSAFQNVTAPYLPLNLNLSRNQISNLRVADIMRPVCINTIDLTHNRISFVPKEFFESISLSLCKIFLGYNHITKLDEMAFSELPQLQVLTLQHNSIVSLRKRAFVGLGNLQILDLSHNHIEQLHMEQFKSLSRLRVVDLSFNHIRSIPRDAFQNTKLERLDLSNNEFLVVPGAALGEVGFTLRILDMSHNHIERLDSTLFPETPLLTVLNLCHNKLTVLQDGVFKSLTVLLRLELCGNRIRADHKELLKYSPELRVLNLGDTGIRNLPPLPPLEKLVSLNLSSNPLTSIASLSAPALRTLYISKCRIQVVPVWSKFPILKHLDMTYNPIKSLSKESFKGLGRLESLDLTGLDKLERLDSDCLSSLGALRSLNIQTWPNILSYGVGQLVRRITSLRRLSVTVTETRLSTLGGPLGKKLRHLEIKGAGLKELDSGALRGLTPTPELVLQIRDTSIEELPLGLLSSLRVTHLSLDLRNNRLTSLSPDILYYNLTSWENSGTKLISGKRNV</sequence>
<dbReference type="AlphaFoldDB" id="A0A8I6SLG3"/>
<dbReference type="SUPFAM" id="SSF52047">
    <property type="entry name" value="RNI-like"/>
    <property type="match status" value="1"/>
</dbReference>
<keyword evidence="3" id="KW-0677">Repeat</keyword>
<dbReference type="OrthoDB" id="10022853at2759"/>
<dbReference type="InterPro" id="IPR001611">
    <property type="entry name" value="Leu-rich_rpt"/>
</dbReference>
<evidence type="ECO:0000256" key="3">
    <source>
        <dbReference type="ARBA" id="ARBA00022737"/>
    </source>
</evidence>
<dbReference type="SMART" id="SM00369">
    <property type="entry name" value="LRR_TYP"/>
    <property type="match status" value="27"/>
</dbReference>
<dbReference type="InterPro" id="IPR032675">
    <property type="entry name" value="LRR_dom_sf"/>
</dbReference>
<dbReference type="FunFam" id="3.80.10.10:FF:001164">
    <property type="entry name" value="GH01279p"/>
    <property type="match status" value="1"/>
</dbReference>
<evidence type="ECO:0000313" key="5">
    <source>
        <dbReference type="Proteomes" id="UP000494040"/>
    </source>
</evidence>
<dbReference type="OMA" id="HEQSFHG"/>
<dbReference type="Pfam" id="PF13516">
    <property type="entry name" value="LRR_6"/>
    <property type="match status" value="1"/>
</dbReference>
<evidence type="ECO:0000313" key="4">
    <source>
        <dbReference type="EnsemblMetazoa" id="XP_024085373.1"/>
    </source>
</evidence>
<accession>A0A8I6SLG3</accession>
<dbReference type="SUPFAM" id="SSF52058">
    <property type="entry name" value="L domain-like"/>
    <property type="match status" value="3"/>
</dbReference>
<protein>
    <recommendedName>
        <fullName evidence="6">Chaoptin</fullName>
    </recommendedName>
</protein>
<dbReference type="GO" id="GO:0031012">
    <property type="term" value="C:extracellular matrix"/>
    <property type="evidence" value="ECO:0007669"/>
    <property type="project" value="TreeGrafter"/>
</dbReference>
<dbReference type="PROSITE" id="PS51450">
    <property type="entry name" value="LRR"/>
    <property type="match status" value="8"/>
</dbReference>
<proteinExistence type="predicted"/>
<dbReference type="PANTHER" id="PTHR24373:SF275">
    <property type="entry name" value="TIR DOMAIN-CONTAINING PROTEIN"/>
    <property type="match status" value="1"/>
</dbReference>
<dbReference type="EnsemblMetazoa" id="XM_024229605.1">
    <property type="protein sequence ID" value="XP_024085373.1"/>
    <property type="gene ID" value="LOC106670600"/>
</dbReference>
<keyword evidence="1" id="KW-0433">Leucine-rich repeat</keyword>
<dbReference type="GeneID" id="106670600"/>
<dbReference type="InterPro" id="IPR003591">
    <property type="entry name" value="Leu-rich_rpt_typical-subtyp"/>
</dbReference>
<evidence type="ECO:0000256" key="1">
    <source>
        <dbReference type="ARBA" id="ARBA00022614"/>
    </source>
</evidence>
<keyword evidence="5" id="KW-1185">Reference proteome</keyword>
<dbReference type="Pfam" id="PF00560">
    <property type="entry name" value="LRR_1"/>
    <property type="match status" value="1"/>
</dbReference>
<keyword evidence="2" id="KW-0732">Signal</keyword>
<dbReference type="GO" id="GO:0005615">
    <property type="term" value="C:extracellular space"/>
    <property type="evidence" value="ECO:0007669"/>
    <property type="project" value="TreeGrafter"/>
</dbReference>
<dbReference type="Gene3D" id="3.80.10.10">
    <property type="entry name" value="Ribonuclease Inhibitor"/>
    <property type="match status" value="7"/>
</dbReference>
<dbReference type="RefSeq" id="XP_024085373.1">
    <property type="nucleotide sequence ID" value="XM_024229605.1"/>
</dbReference>